<proteinExistence type="predicted"/>
<organism evidence="1 2">
    <name type="scientific">Shewanella violacea (strain JCM 10179 / CIP 106290 / LMG 19151 / DSS12)</name>
    <dbReference type="NCBI Taxonomy" id="637905"/>
    <lineage>
        <taxon>Bacteria</taxon>
        <taxon>Pseudomonadati</taxon>
        <taxon>Pseudomonadota</taxon>
        <taxon>Gammaproteobacteria</taxon>
        <taxon>Alteromonadales</taxon>
        <taxon>Shewanellaceae</taxon>
        <taxon>Shewanella</taxon>
    </lineage>
</organism>
<reference evidence="2" key="1">
    <citation type="journal article" date="2010" name="Mol. Biosyst.">
        <title>Complete genome sequence and comparative analysis of Shewanella violacea, a psychrophilic and piezophilic bacterium from deep sea floor sediments.</title>
        <authorList>
            <person name="Aono E."/>
            <person name="Baba T."/>
            <person name="Ara T."/>
            <person name="Nishi T."/>
            <person name="Nakamichi T."/>
            <person name="Inamoto E."/>
            <person name="Toyonaga H."/>
            <person name="Hasegawa M."/>
            <person name="Takai Y."/>
            <person name="Okumura Y."/>
            <person name="Baba M."/>
            <person name="Tomita M."/>
            <person name="Kato C."/>
            <person name="Oshima T."/>
            <person name="Nakasone K."/>
            <person name="Mori H."/>
        </authorList>
    </citation>
    <scope>NUCLEOTIDE SEQUENCE [LARGE SCALE GENOMIC DNA]</scope>
    <source>
        <strain evidence="2">JCM 10179 / CIP 106290 / LMG 19151 / DSS12</strain>
    </source>
</reference>
<dbReference type="KEGG" id="svo:SVI_1921"/>
<keyword evidence="2" id="KW-1185">Reference proteome</keyword>
<dbReference type="Proteomes" id="UP000002350">
    <property type="component" value="Chromosome"/>
</dbReference>
<dbReference type="HOGENOM" id="CLU_3239563_0_0_6"/>
<evidence type="ECO:0000313" key="1">
    <source>
        <dbReference type="EMBL" id="BAJ01892.1"/>
    </source>
</evidence>
<name>D4ZJP3_SHEVD</name>
<protein>
    <submittedName>
        <fullName evidence="1">Uncharacterized protein</fullName>
    </submittedName>
</protein>
<dbReference type="AlphaFoldDB" id="D4ZJP3"/>
<dbReference type="EMBL" id="AP011177">
    <property type="protein sequence ID" value="BAJ01892.1"/>
    <property type="molecule type" value="Genomic_DNA"/>
</dbReference>
<evidence type="ECO:0000313" key="2">
    <source>
        <dbReference type="Proteomes" id="UP000002350"/>
    </source>
</evidence>
<gene>
    <name evidence="1" type="ordered locus">SVI_1921</name>
</gene>
<accession>D4ZJP3</accession>
<sequence length="43" mass="4769">MRPLNPLFLICDLLELAAHAAYIRSAGDIGLTMNVQYESPHNV</sequence>